<protein>
    <submittedName>
        <fullName evidence="1">Uncharacterized protein</fullName>
    </submittedName>
</protein>
<evidence type="ECO:0000313" key="2">
    <source>
        <dbReference type="Proteomes" id="UP000479000"/>
    </source>
</evidence>
<dbReference type="EMBL" id="CADCXU010020150">
    <property type="protein sequence ID" value="CAB0008112.1"/>
    <property type="molecule type" value="Genomic_DNA"/>
</dbReference>
<dbReference type="AlphaFoldDB" id="A0A6H5GYN0"/>
<evidence type="ECO:0000313" key="1">
    <source>
        <dbReference type="EMBL" id="CAB0008112.1"/>
    </source>
</evidence>
<keyword evidence="2" id="KW-1185">Reference proteome</keyword>
<reference evidence="1 2" key="1">
    <citation type="submission" date="2020-02" db="EMBL/GenBank/DDBJ databases">
        <authorList>
            <person name="Ferguson B K."/>
        </authorList>
    </citation>
    <scope>NUCLEOTIDE SEQUENCE [LARGE SCALE GENOMIC DNA]</scope>
</reference>
<name>A0A6H5GYN0_9HEMI</name>
<gene>
    <name evidence="1" type="ORF">NTEN_LOCUS13358</name>
</gene>
<accession>A0A6H5GYN0</accession>
<dbReference type="Proteomes" id="UP000479000">
    <property type="component" value="Unassembled WGS sequence"/>
</dbReference>
<sequence length="158" mass="17839">MKSSAFKKVLTLGPRVSLANIPVKPLLLFDLSPQFQPIVAAAQGVPTEHVNTLPEDVLPHPQGQNPVLGQEDRSRSCRGQAKSHLTLLMRTWIRCVPLNPGSCPRTFHIPRVFHRTRLGEPICFDLRPFRAYNLAHLLSRYYEGNTGASLDWQYCARQ</sequence>
<proteinExistence type="predicted"/>
<organism evidence="1 2">
    <name type="scientific">Nesidiocoris tenuis</name>
    <dbReference type="NCBI Taxonomy" id="355587"/>
    <lineage>
        <taxon>Eukaryota</taxon>
        <taxon>Metazoa</taxon>
        <taxon>Ecdysozoa</taxon>
        <taxon>Arthropoda</taxon>
        <taxon>Hexapoda</taxon>
        <taxon>Insecta</taxon>
        <taxon>Pterygota</taxon>
        <taxon>Neoptera</taxon>
        <taxon>Paraneoptera</taxon>
        <taxon>Hemiptera</taxon>
        <taxon>Heteroptera</taxon>
        <taxon>Panheteroptera</taxon>
        <taxon>Cimicomorpha</taxon>
        <taxon>Miridae</taxon>
        <taxon>Dicyphina</taxon>
        <taxon>Nesidiocoris</taxon>
    </lineage>
</organism>